<reference evidence="2" key="1">
    <citation type="submission" date="2020-09" db="EMBL/GenBank/DDBJ databases">
        <title>A novel bacterium of genus Hazenella, isolated from South China Sea.</title>
        <authorList>
            <person name="Huang H."/>
            <person name="Mo K."/>
            <person name="Hu Y."/>
        </authorList>
    </citation>
    <scope>NUCLEOTIDE SEQUENCE</scope>
    <source>
        <strain evidence="2">IB182357</strain>
    </source>
</reference>
<dbReference type="Proteomes" id="UP000661691">
    <property type="component" value="Unassembled WGS sequence"/>
</dbReference>
<gene>
    <name evidence="2" type="ORF">IC620_02400</name>
</gene>
<feature type="region of interest" description="Disordered" evidence="1">
    <location>
        <begin position="54"/>
        <end position="76"/>
    </location>
</feature>
<dbReference type="RefSeq" id="WP_191138907.1">
    <property type="nucleotide sequence ID" value="NZ_JACXAG020000002.1"/>
</dbReference>
<evidence type="ECO:0000313" key="2">
    <source>
        <dbReference type="EMBL" id="MBD1371209.1"/>
    </source>
</evidence>
<dbReference type="AlphaFoldDB" id="A0A926N4Y7"/>
<comment type="caution">
    <text evidence="2">The sequence shown here is derived from an EMBL/GenBank/DDBJ whole genome shotgun (WGS) entry which is preliminary data.</text>
</comment>
<evidence type="ECO:0000313" key="3">
    <source>
        <dbReference type="Proteomes" id="UP000661691"/>
    </source>
</evidence>
<dbReference type="EMBL" id="JACXAH010000002">
    <property type="protein sequence ID" value="MBD1371209.1"/>
    <property type="molecule type" value="Genomic_DNA"/>
</dbReference>
<protein>
    <submittedName>
        <fullName evidence="2">Uncharacterized protein</fullName>
    </submittedName>
</protein>
<keyword evidence="3" id="KW-1185">Reference proteome</keyword>
<evidence type="ECO:0000256" key="1">
    <source>
        <dbReference type="SAM" id="MobiDB-lite"/>
    </source>
</evidence>
<accession>A0A926N4Y7</accession>
<organism evidence="2 3">
    <name type="scientific">Polycladospora coralii</name>
    <dbReference type="NCBI Taxonomy" id="2771432"/>
    <lineage>
        <taxon>Bacteria</taxon>
        <taxon>Bacillati</taxon>
        <taxon>Bacillota</taxon>
        <taxon>Bacilli</taxon>
        <taxon>Bacillales</taxon>
        <taxon>Thermoactinomycetaceae</taxon>
        <taxon>Polycladospora</taxon>
    </lineage>
</organism>
<name>A0A926N4Y7_9BACL</name>
<proteinExistence type="predicted"/>
<sequence length="76" mass="8744">MSRSAKKMLGVTFHMSDPLDRELYHYVEEKSDNFSDLVKHLIFAWRHGYQISTESNGGPSELEQKKEIKNSGLPFG</sequence>